<keyword evidence="6 10" id="KW-0472">Membrane</keyword>
<reference evidence="13 14" key="1">
    <citation type="submission" date="2014-03" db="EMBL/GenBank/DDBJ databases">
        <title>Genome sequence of Clostridium litorale W6, DSM 5388.</title>
        <authorList>
            <person name="Poehlein A."/>
            <person name="Jagirdar A."/>
            <person name="Khonsari B."/>
            <person name="Chibani C.M."/>
            <person name="Gutierrez Gutierrez D.A."/>
            <person name="Davydova E."/>
            <person name="Alghaithi H.S."/>
            <person name="Nair K.P."/>
            <person name="Dhamotharan K."/>
            <person name="Chandran L."/>
            <person name="G W."/>
            <person name="Daniel R."/>
        </authorList>
    </citation>
    <scope>NUCLEOTIDE SEQUENCE [LARGE SCALE GENOMIC DNA]</scope>
    <source>
        <strain evidence="13 14">W6</strain>
    </source>
</reference>
<feature type="domain" description="HAMP" evidence="12">
    <location>
        <begin position="306"/>
        <end position="358"/>
    </location>
</feature>
<evidence type="ECO:0000256" key="9">
    <source>
        <dbReference type="PROSITE-ProRule" id="PRU00284"/>
    </source>
</evidence>
<evidence type="ECO:0000256" key="10">
    <source>
        <dbReference type="SAM" id="Phobius"/>
    </source>
</evidence>
<dbReference type="SUPFAM" id="SSF103190">
    <property type="entry name" value="Sensory domain-like"/>
    <property type="match status" value="1"/>
</dbReference>
<keyword evidence="7 9" id="KW-0807">Transducer</keyword>
<evidence type="ECO:0000256" key="5">
    <source>
        <dbReference type="ARBA" id="ARBA00022989"/>
    </source>
</evidence>
<evidence type="ECO:0000256" key="6">
    <source>
        <dbReference type="ARBA" id="ARBA00023136"/>
    </source>
</evidence>
<feature type="domain" description="Methyl-accepting transducer" evidence="11">
    <location>
        <begin position="377"/>
        <end position="634"/>
    </location>
</feature>
<feature type="transmembrane region" description="Helical" evidence="10">
    <location>
        <begin position="285"/>
        <end position="305"/>
    </location>
</feature>
<dbReference type="GO" id="GO:0007165">
    <property type="term" value="P:signal transduction"/>
    <property type="evidence" value="ECO:0007669"/>
    <property type="project" value="UniProtKB-KW"/>
</dbReference>
<evidence type="ECO:0000256" key="7">
    <source>
        <dbReference type="ARBA" id="ARBA00023224"/>
    </source>
</evidence>
<dbReference type="eggNOG" id="COG0840">
    <property type="taxonomic scope" value="Bacteria"/>
</dbReference>
<dbReference type="AlphaFoldDB" id="A0A069RJJ2"/>
<evidence type="ECO:0000256" key="8">
    <source>
        <dbReference type="ARBA" id="ARBA00029447"/>
    </source>
</evidence>
<dbReference type="PROSITE" id="PS50885">
    <property type="entry name" value="HAMP"/>
    <property type="match status" value="1"/>
</dbReference>
<keyword evidence="14" id="KW-1185">Reference proteome</keyword>
<evidence type="ECO:0000259" key="11">
    <source>
        <dbReference type="PROSITE" id="PS50111"/>
    </source>
</evidence>
<organism evidence="13 14">
    <name type="scientific">Peptoclostridium litorale DSM 5388</name>
    <dbReference type="NCBI Taxonomy" id="1121324"/>
    <lineage>
        <taxon>Bacteria</taxon>
        <taxon>Bacillati</taxon>
        <taxon>Bacillota</taxon>
        <taxon>Clostridia</taxon>
        <taxon>Peptostreptococcales</taxon>
        <taxon>Peptoclostridiaceae</taxon>
        <taxon>Peptoclostridium</taxon>
    </lineage>
</organism>
<comment type="caution">
    <text evidence="13">The sequence shown here is derived from an EMBL/GenBank/DDBJ whole genome shotgun (WGS) entry which is preliminary data.</text>
</comment>
<dbReference type="GO" id="GO:0006935">
    <property type="term" value="P:chemotaxis"/>
    <property type="evidence" value="ECO:0007669"/>
    <property type="project" value="UniProtKB-KW"/>
</dbReference>
<dbReference type="Pfam" id="PF02743">
    <property type="entry name" value="dCache_1"/>
    <property type="match status" value="1"/>
</dbReference>
<keyword evidence="4 10" id="KW-0812">Transmembrane</keyword>
<dbReference type="Proteomes" id="UP000027946">
    <property type="component" value="Unassembled WGS sequence"/>
</dbReference>
<keyword evidence="5 10" id="KW-1133">Transmembrane helix</keyword>
<dbReference type="GO" id="GO:0005886">
    <property type="term" value="C:plasma membrane"/>
    <property type="evidence" value="ECO:0007669"/>
    <property type="project" value="UniProtKB-SubCell"/>
</dbReference>
<name>A0A069RJJ2_PEPLI</name>
<dbReference type="PANTHER" id="PTHR32089:SF114">
    <property type="entry name" value="METHYL-ACCEPTING CHEMOTAXIS PROTEIN MCPB"/>
    <property type="match status" value="1"/>
</dbReference>
<dbReference type="PANTHER" id="PTHR32089">
    <property type="entry name" value="METHYL-ACCEPTING CHEMOTAXIS PROTEIN MCPB"/>
    <property type="match status" value="1"/>
</dbReference>
<dbReference type="EMBL" id="JJMM01000020">
    <property type="protein sequence ID" value="KDR94422.1"/>
    <property type="molecule type" value="Genomic_DNA"/>
</dbReference>
<dbReference type="CDD" id="cd06225">
    <property type="entry name" value="HAMP"/>
    <property type="match status" value="1"/>
</dbReference>
<evidence type="ECO:0000313" key="13">
    <source>
        <dbReference type="EMBL" id="KDR94422.1"/>
    </source>
</evidence>
<gene>
    <name evidence="13" type="ORF">CLIT_20c00670</name>
</gene>
<dbReference type="STRING" id="1121324.CLIT_20c00670"/>
<keyword evidence="3" id="KW-0145">Chemotaxis</keyword>
<dbReference type="SMART" id="SM00283">
    <property type="entry name" value="MA"/>
    <property type="match status" value="1"/>
</dbReference>
<evidence type="ECO:0000256" key="2">
    <source>
        <dbReference type="ARBA" id="ARBA00022475"/>
    </source>
</evidence>
<dbReference type="InterPro" id="IPR033479">
    <property type="entry name" value="dCache_1"/>
</dbReference>
<comment type="similarity">
    <text evidence="8">Belongs to the methyl-accepting chemotaxis (MCP) protein family.</text>
</comment>
<dbReference type="SUPFAM" id="SSF58104">
    <property type="entry name" value="Methyl-accepting chemotaxis protein (MCP) signaling domain"/>
    <property type="match status" value="1"/>
</dbReference>
<protein>
    <submittedName>
        <fullName evidence="13">Methyl-accepting chemotaxis protein</fullName>
    </submittedName>
</protein>
<evidence type="ECO:0000256" key="1">
    <source>
        <dbReference type="ARBA" id="ARBA00004651"/>
    </source>
</evidence>
<sequence length="665" mass="72344">MKKILKIKSIKTKLTAMLLIVCIVPVVALGSLSYKKSYSLLSNKLKLTSQQNVEQVNKGIDNYFKGFESTINMLSNNSNFEEIHLNSANLSNANSLLEEVQKNNPDISSIYFGLSSDEFYVYPFEQLPDGYRPTVRPWYTSALSAGGLAYSEPYVANTGELVISVSKAVKSNDKIVGVVACDIDLDELSKSLSEVKIGTSGYVVIADANGLILAHPDEELLGADLSKILSIWNSVASNSSGFSQYKYKGDDAFAVFSTNSSTGWKIMASLDKGELLSDTNAIKNFTLISILLIAFIAVFVALTASNSISKHLFEMISLFQKASSGDLSVKSNIRTQDEFENLGTHFNNMIENINNLIYNVKHSCTTISSASDILKSNVEETSTAMNEVCAAIDQVSLGAASQSSDIYSGVESINMLANGIEKIEHLAKEMNDISTHATQHSREGLEVMDLLTGKTAQVNSSSLEVNDIVVDMNNAAAEIEVMAHAIDNIAHQTTLLSLNAAIEAARAGESGNGFSVVADEIRTLAEQSKESTKQINTVIEKIKSKSKSAVDSMEIVKMTINEQTYSVDKTVEIFTNIISSVDSLIHKIKEIEHSICDTNKEKEIISNKIVNISNVAEQNLVSTEEVVASAEEVSAVINEFNSTSNDLKSLAKELEINISKFKLVN</sequence>
<proteinExistence type="inferred from homology"/>
<dbReference type="Pfam" id="PF00672">
    <property type="entry name" value="HAMP"/>
    <property type="match status" value="1"/>
</dbReference>
<evidence type="ECO:0000313" key="14">
    <source>
        <dbReference type="Proteomes" id="UP000027946"/>
    </source>
</evidence>
<dbReference type="Gene3D" id="3.30.450.20">
    <property type="entry name" value="PAS domain"/>
    <property type="match status" value="2"/>
</dbReference>
<dbReference type="InterPro" id="IPR004089">
    <property type="entry name" value="MCPsignal_dom"/>
</dbReference>
<dbReference type="Pfam" id="PF00015">
    <property type="entry name" value="MCPsignal"/>
    <property type="match status" value="1"/>
</dbReference>
<evidence type="ECO:0000259" key="12">
    <source>
        <dbReference type="PROSITE" id="PS50885"/>
    </source>
</evidence>
<dbReference type="OrthoDB" id="13222at2"/>
<dbReference type="InterPro" id="IPR003660">
    <property type="entry name" value="HAMP_dom"/>
</dbReference>
<dbReference type="RefSeq" id="WP_038267071.1">
    <property type="nucleotide sequence ID" value="NZ_FSRH01000012.1"/>
</dbReference>
<dbReference type="InterPro" id="IPR029151">
    <property type="entry name" value="Sensor-like_sf"/>
</dbReference>
<dbReference type="CDD" id="cd12912">
    <property type="entry name" value="PDC2_MCP_like"/>
    <property type="match status" value="1"/>
</dbReference>
<comment type="subcellular location">
    <subcellularLocation>
        <location evidence="1">Cell membrane</location>
        <topology evidence="1">Multi-pass membrane protein</topology>
    </subcellularLocation>
</comment>
<dbReference type="CDD" id="cd12913">
    <property type="entry name" value="PDC1_MCP_like"/>
    <property type="match status" value="1"/>
</dbReference>
<accession>A0A069RJJ2</accession>
<dbReference type="PROSITE" id="PS50111">
    <property type="entry name" value="CHEMOTAXIS_TRANSDUC_2"/>
    <property type="match status" value="1"/>
</dbReference>
<keyword evidence="2" id="KW-1003">Cell membrane</keyword>
<dbReference type="Gene3D" id="1.10.287.950">
    <property type="entry name" value="Methyl-accepting chemotaxis protein"/>
    <property type="match status" value="1"/>
</dbReference>
<evidence type="ECO:0000256" key="4">
    <source>
        <dbReference type="ARBA" id="ARBA00022692"/>
    </source>
</evidence>
<dbReference type="SMART" id="SM00304">
    <property type="entry name" value="HAMP"/>
    <property type="match status" value="1"/>
</dbReference>
<evidence type="ECO:0000256" key="3">
    <source>
        <dbReference type="ARBA" id="ARBA00022500"/>
    </source>
</evidence>